<evidence type="ECO:0000313" key="1">
    <source>
        <dbReference type="EMBL" id="KIM85214.1"/>
    </source>
</evidence>
<reference evidence="2" key="2">
    <citation type="submission" date="2015-01" db="EMBL/GenBank/DDBJ databases">
        <title>Evolutionary Origins and Diversification of the Mycorrhizal Mutualists.</title>
        <authorList>
            <consortium name="DOE Joint Genome Institute"/>
            <consortium name="Mycorrhizal Genomics Consortium"/>
            <person name="Kohler A."/>
            <person name="Kuo A."/>
            <person name="Nagy L.G."/>
            <person name="Floudas D."/>
            <person name="Copeland A."/>
            <person name="Barry K.W."/>
            <person name="Cichocki N."/>
            <person name="Veneault-Fourrey C."/>
            <person name="LaButti K."/>
            <person name="Lindquist E.A."/>
            <person name="Lipzen A."/>
            <person name="Lundell T."/>
            <person name="Morin E."/>
            <person name="Murat C."/>
            <person name="Riley R."/>
            <person name="Ohm R."/>
            <person name="Sun H."/>
            <person name="Tunlid A."/>
            <person name="Henrissat B."/>
            <person name="Grigoriev I.V."/>
            <person name="Hibbett D.S."/>
            <person name="Martin F."/>
        </authorList>
    </citation>
    <scope>NUCLEOTIDE SEQUENCE [LARGE SCALE GENOMIC DNA]</scope>
    <source>
        <strain evidence="2">F 1598</strain>
    </source>
</reference>
<proteinExistence type="predicted"/>
<evidence type="ECO:0000313" key="2">
    <source>
        <dbReference type="Proteomes" id="UP000054166"/>
    </source>
</evidence>
<dbReference type="EMBL" id="KN832985">
    <property type="protein sequence ID" value="KIM85214.1"/>
    <property type="molecule type" value="Genomic_DNA"/>
</dbReference>
<sequence length="126" mass="14356">MTQGLGYPFSAAHDTTNRLVCNVGDCTIGRKFKQDCGWYQVVSARTNTRHKRIRCKHMPKIRPKPRRIRNTETADRMPGKALVPSGCLFEADRIKRPKTLTCLQDMATFSVSGLKIFCRSGEVRRI</sequence>
<keyword evidence="2" id="KW-1185">Reference proteome</keyword>
<dbReference type="HOGENOM" id="CLU_1986902_0_0_1"/>
<dbReference type="InParanoid" id="A0A0C3FZR7"/>
<dbReference type="Proteomes" id="UP000054166">
    <property type="component" value="Unassembled WGS sequence"/>
</dbReference>
<dbReference type="AlphaFoldDB" id="A0A0C3FZR7"/>
<accession>A0A0C3FZR7</accession>
<reference evidence="1 2" key="1">
    <citation type="submission" date="2014-04" db="EMBL/GenBank/DDBJ databases">
        <authorList>
            <consortium name="DOE Joint Genome Institute"/>
            <person name="Kuo A."/>
            <person name="Tarkka M."/>
            <person name="Buscot F."/>
            <person name="Kohler A."/>
            <person name="Nagy L.G."/>
            <person name="Floudas D."/>
            <person name="Copeland A."/>
            <person name="Barry K.W."/>
            <person name="Cichocki N."/>
            <person name="Veneault-Fourrey C."/>
            <person name="LaButti K."/>
            <person name="Lindquist E.A."/>
            <person name="Lipzen A."/>
            <person name="Lundell T."/>
            <person name="Morin E."/>
            <person name="Murat C."/>
            <person name="Sun H."/>
            <person name="Tunlid A."/>
            <person name="Henrissat B."/>
            <person name="Grigoriev I.V."/>
            <person name="Hibbett D.S."/>
            <person name="Martin F."/>
            <person name="Nordberg H.P."/>
            <person name="Cantor M.N."/>
            <person name="Hua S.X."/>
        </authorList>
    </citation>
    <scope>NUCLEOTIDE SEQUENCE [LARGE SCALE GENOMIC DNA]</scope>
    <source>
        <strain evidence="1 2">F 1598</strain>
    </source>
</reference>
<organism evidence="1 2">
    <name type="scientific">Piloderma croceum (strain F 1598)</name>
    <dbReference type="NCBI Taxonomy" id="765440"/>
    <lineage>
        <taxon>Eukaryota</taxon>
        <taxon>Fungi</taxon>
        <taxon>Dikarya</taxon>
        <taxon>Basidiomycota</taxon>
        <taxon>Agaricomycotina</taxon>
        <taxon>Agaricomycetes</taxon>
        <taxon>Agaricomycetidae</taxon>
        <taxon>Atheliales</taxon>
        <taxon>Atheliaceae</taxon>
        <taxon>Piloderma</taxon>
    </lineage>
</organism>
<gene>
    <name evidence="1" type="ORF">PILCRDRAFT_817211</name>
</gene>
<protein>
    <submittedName>
        <fullName evidence="1">Uncharacterized protein</fullName>
    </submittedName>
</protein>
<feature type="non-terminal residue" evidence="1">
    <location>
        <position position="126"/>
    </location>
</feature>
<name>A0A0C3FZR7_PILCF</name>